<dbReference type="AlphaFoldDB" id="A0A975BM24"/>
<dbReference type="InterPro" id="IPR039565">
    <property type="entry name" value="BamD-like"/>
</dbReference>
<dbReference type="Pfam" id="PF13525">
    <property type="entry name" value="YfiO"/>
    <property type="match status" value="1"/>
</dbReference>
<feature type="domain" description="Outer membrane lipoprotein BamD-like" evidence="5">
    <location>
        <begin position="219"/>
        <end position="311"/>
    </location>
</feature>
<reference evidence="6" key="1">
    <citation type="journal article" date="2021" name="Microb. Physiol.">
        <title>Proteogenomic Insights into the Physiology of Marine, Sulfate-Reducing, Filamentous Desulfonema limicola and Desulfonema magnum.</title>
        <authorList>
            <person name="Schnaars V."/>
            <person name="Wohlbrand L."/>
            <person name="Scheve S."/>
            <person name="Hinrichs C."/>
            <person name="Reinhardt R."/>
            <person name="Rabus R."/>
        </authorList>
    </citation>
    <scope>NUCLEOTIDE SEQUENCE</scope>
    <source>
        <strain evidence="6">4be13</strain>
    </source>
</reference>
<organism evidence="6 7">
    <name type="scientific">Desulfonema magnum</name>
    <dbReference type="NCBI Taxonomy" id="45655"/>
    <lineage>
        <taxon>Bacteria</taxon>
        <taxon>Pseudomonadati</taxon>
        <taxon>Thermodesulfobacteriota</taxon>
        <taxon>Desulfobacteria</taxon>
        <taxon>Desulfobacterales</taxon>
        <taxon>Desulfococcaceae</taxon>
        <taxon>Desulfonema</taxon>
    </lineage>
</organism>
<dbReference type="SUPFAM" id="SSF48452">
    <property type="entry name" value="TPR-like"/>
    <property type="match status" value="1"/>
</dbReference>
<evidence type="ECO:0000313" key="7">
    <source>
        <dbReference type="Proteomes" id="UP000663722"/>
    </source>
</evidence>
<keyword evidence="1" id="KW-0732">Signal</keyword>
<evidence type="ECO:0000256" key="4">
    <source>
        <dbReference type="SAM" id="MobiDB-lite"/>
    </source>
</evidence>
<dbReference type="EMBL" id="CP061800">
    <property type="protein sequence ID" value="QTA87535.1"/>
    <property type="molecule type" value="Genomic_DNA"/>
</dbReference>
<gene>
    <name evidence="6" type="primary">ygbF</name>
    <name evidence="6" type="ORF">dnm_035690</name>
</gene>
<evidence type="ECO:0000256" key="3">
    <source>
        <dbReference type="SAM" id="Coils"/>
    </source>
</evidence>
<protein>
    <submittedName>
        <fullName evidence="6">Tol-Pal system, periplasmic component</fullName>
    </submittedName>
</protein>
<name>A0A975BM24_9BACT</name>
<keyword evidence="3" id="KW-0175">Coiled coil</keyword>
<dbReference type="InterPro" id="IPR014162">
    <property type="entry name" value="CpoB_C"/>
</dbReference>
<evidence type="ECO:0000313" key="6">
    <source>
        <dbReference type="EMBL" id="QTA87535.1"/>
    </source>
</evidence>
<evidence type="ECO:0000256" key="2">
    <source>
        <dbReference type="PROSITE-ProRule" id="PRU00339"/>
    </source>
</evidence>
<evidence type="ECO:0000259" key="5">
    <source>
        <dbReference type="Pfam" id="PF13525"/>
    </source>
</evidence>
<dbReference type="PROSITE" id="PS50005">
    <property type="entry name" value="TPR"/>
    <property type="match status" value="1"/>
</dbReference>
<keyword evidence="7" id="KW-1185">Reference proteome</keyword>
<dbReference type="HAMAP" id="MF_02066">
    <property type="entry name" value="CpoB"/>
    <property type="match status" value="1"/>
</dbReference>
<dbReference type="KEGG" id="dmm:dnm_035690"/>
<keyword evidence="2" id="KW-0802">TPR repeat</keyword>
<dbReference type="Gene3D" id="1.25.40.10">
    <property type="entry name" value="Tetratricopeptide repeat domain"/>
    <property type="match status" value="1"/>
</dbReference>
<feature type="region of interest" description="Disordered" evidence="4">
    <location>
        <begin position="1"/>
        <end position="23"/>
    </location>
</feature>
<accession>A0A975BM24</accession>
<feature type="region of interest" description="Disordered" evidence="4">
    <location>
        <begin position="178"/>
        <end position="213"/>
    </location>
</feature>
<dbReference type="Proteomes" id="UP000663722">
    <property type="component" value="Chromosome"/>
</dbReference>
<dbReference type="InterPro" id="IPR019734">
    <property type="entry name" value="TPR_rpt"/>
</dbReference>
<sequence>MLKPNCVPRRIGQTHSQTPERTRHGCRLADSRNTEHLFIILFESVSTMTLKIFIISMCCSVLCGCALQRDLVALNERILLMEQRNRELEQREAQAKRDIKSRIEDYSKTREEKEQVLRKQSAGLQAMFDEFREEIQSLRGKLEESDYLLKRKIAAFEDTVKKNQKRLEALDRNLRSRTFQRDDSGIRTPEAMSPGSEPGMPSGNRESGDSRGRFDQGLSDNELYVLSKQAFDQKAYEKARDGFKLLLEKYPNSKRADNSQFWLGEIYYQQKWYEKAILEYQSVIEKYPTGNKVKAALLKQGFSFLNLGDKANGRLILQELIDRYPQSHEADIAEQKLNSF</sequence>
<dbReference type="InterPro" id="IPR034706">
    <property type="entry name" value="CpoB"/>
</dbReference>
<dbReference type="NCBIfam" id="TIGR02795">
    <property type="entry name" value="tol_pal_ybgF"/>
    <property type="match status" value="1"/>
</dbReference>
<dbReference type="GO" id="GO:0051301">
    <property type="term" value="P:cell division"/>
    <property type="evidence" value="ECO:0007669"/>
    <property type="project" value="InterPro"/>
</dbReference>
<proteinExistence type="inferred from homology"/>
<feature type="coiled-coil region" evidence="3">
    <location>
        <begin position="71"/>
        <end position="116"/>
    </location>
</feature>
<dbReference type="InterPro" id="IPR011990">
    <property type="entry name" value="TPR-like_helical_dom_sf"/>
</dbReference>
<feature type="repeat" description="TPR" evidence="2">
    <location>
        <begin position="257"/>
        <end position="290"/>
    </location>
</feature>
<evidence type="ECO:0000256" key="1">
    <source>
        <dbReference type="ARBA" id="ARBA00022729"/>
    </source>
</evidence>